<dbReference type="AlphaFoldDB" id="A0A5S3QMZ5"/>
<name>A0A5S3QMZ5_9BACI</name>
<protein>
    <submittedName>
        <fullName evidence="1">Uncharacterized protein</fullName>
    </submittedName>
</protein>
<proteinExistence type="predicted"/>
<comment type="caution">
    <text evidence="1">The sequence shown here is derived from an EMBL/GenBank/DDBJ whole genome shotgun (WGS) entry which is preliminary data.</text>
</comment>
<dbReference type="Proteomes" id="UP000306980">
    <property type="component" value="Unassembled WGS sequence"/>
</dbReference>
<dbReference type="EMBL" id="VCIA01000001">
    <property type="protein sequence ID" value="TMN21856.1"/>
    <property type="molecule type" value="Genomic_DNA"/>
</dbReference>
<evidence type="ECO:0000313" key="1">
    <source>
        <dbReference type="EMBL" id="TMN21856.1"/>
    </source>
</evidence>
<reference evidence="1 2" key="1">
    <citation type="submission" date="2019-05" db="EMBL/GenBank/DDBJ databases">
        <title>Genomic analysis of Lentibacillus sp. NKC220-2.</title>
        <authorList>
            <person name="Oh Y.J."/>
        </authorList>
    </citation>
    <scope>NUCLEOTIDE SEQUENCE [LARGE SCALE GENOMIC DNA]</scope>
    <source>
        <strain evidence="1 2">NKC220-2</strain>
    </source>
</reference>
<gene>
    <name evidence="1" type="ORF">FFL34_06810</name>
</gene>
<organism evidence="1 2">
    <name type="scientific">Lentibacillus cibarius</name>
    <dbReference type="NCBI Taxonomy" id="2583219"/>
    <lineage>
        <taxon>Bacteria</taxon>
        <taxon>Bacillati</taxon>
        <taxon>Bacillota</taxon>
        <taxon>Bacilli</taxon>
        <taxon>Bacillales</taxon>
        <taxon>Bacillaceae</taxon>
        <taxon>Lentibacillus</taxon>
    </lineage>
</organism>
<evidence type="ECO:0000313" key="2">
    <source>
        <dbReference type="Proteomes" id="UP000306980"/>
    </source>
</evidence>
<sequence length="137" mass="15475">MKQEYRNYAKKLEEIGDKIISITNRTARLNEGLVHTKKELIENQNNARVATENYRLLINELLEMKVPSVVAGEHNGLISGISCFVHGHSLMRDSINIDENTVDKKQMAQGLAINDIGLGTVKRSSERISDILTNHYK</sequence>
<dbReference type="RefSeq" id="WP_138602670.1">
    <property type="nucleotide sequence ID" value="NZ_VCIA01000001.1"/>
</dbReference>
<accession>A0A5S3QMZ5</accession>